<dbReference type="Pfam" id="PF05321">
    <property type="entry name" value="HHA"/>
    <property type="match status" value="1"/>
</dbReference>
<proteinExistence type="inferred from homology"/>
<reference evidence="2" key="1">
    <citation type="submission" date="2024-06" db="EMBL/GenBank/DDBJ databases">
        <title>Multiomics insights into the TNT degradation mechanism by Pantoea sp. BJ2 isolated from an ammunition destruction site.</title>
        <authorList>
            <person name="Luo J."/>
        </authorList>
    </citation>
    <scope>NUCLEOTIDE SEQUENCE</scope>
    <source>
        <strain evidence="2">BJ2</strain>
        <plasmid evidence="2">plasmindB</plasmid>
    </source>
</reference>
<evidence type="ECO:0000256" key="1">
    <source>
        <dbReference type="ARBA" id="ARBA00010526"/>
    </source>
</evidence>
<comment type="similarity">
    <text evidence="1">Belongs to the Hha/YmoA/Cnu family.</text>
</comment>
<dbReference type="Gene3D" id="1.20.1280.40">
    <property type="entry name" value="HHA"/>
    <property type="match status" value="1"/>
</dbReference>
<sequence length="67" mass="8211">MTKTDFLKKFRRCSSYEILEKVAKHKRECVPVDFRSSFEGAFDHRKAEIRMQRSYDRIPPEVWRFIN</sequence>
<dbReference type="SUPFAM" id="SSF68989">
    <property type="entry name" value="Hemolysin expression modulating protein HHA"/>
    <property type="match status" value="1"/>
</dbReference>
<evidence type="ECO:0000313" key="2">
    <source>
        <dbReference type="EMBL" id="XBV47703.1"/>
    </source>
</evidence>
<gene>
    <name evidence="2" type="ORF">AAF463_24040</name>
</gene>
<dbReference type="RefSeq" id="WP_350262749.1">
    <property type="nucleotide sequence ID" value="NZ_CP158294.1"/>
</dbReference>
<dbReference type="EMBL" id="CP158294">
    <property type="protein sequence ID" value="XBV47703.1"/>
    <property type="molecule type" value="Genomic_DNA"/>
</dbReference>
<dbReference type="InterPro" id="IPR007985">
    <property type="entry name" value="Hemolysn_expr_modulating_HHA"/>
</dbReference>
<name>A0AAU7U521_9GAMM</name>
<dbReference type="AlphaFoldDB" id="A0AAU7U521"/>
<protein>
    <submittedName>
        <fullName evidence="2">Hha/YmoA family nucleoid-associated regulatory protein</fullName>
    </submittedName>
</protein>
<keyword evidence="2" id="KW-0614">Plasmid</keyword>
<accession>A0AAU7U521</accession>
<dbReference type="InterPro" id="IPR036666">
    <property type="entry name" value="HHA_sf"/>
</dbReference>
<geneLocation type="plasmid" evidence="2">
    <name>plasmindB</name>
</geneLocation>
<organism evidence="2">
    <name type="scientific">Pantoea sp. BJ2</name>
    <dbReference type="NCBI Taxonomy" id="3141322"/>
    <lineage>
        <taxon>Bacteria</taxon>
        <taxon>Pseudomonadati</taxon>
        <taxon>Pseudomonadota</taxon>
        <taxon>Gammaproteobacteria</taxon>
        <taxon>Enterobacterales</taxon>
        <taxon>Erwiniaceae</taxon>
        <taxon>Pantoea</taxon>
    </lineage>
</organism>